<dbReference type="PROSITE" id="PS51353">
    <property type="entry name" value="ARSC"/>
    <property type="match status" value="1"/>
</dbReference>
<dbReference type="SUPFAM" id="SSF52833">
    <property type="entry name" value="Thioredoxin-like"/>
    <property type="match status" value="1"/>
</dbReference>
<evidence type="ECO:0000256" key="2">
    <source>
        <dbReference type="ARBA" id="ARBA00023015"/>
    </source>
</evidence>
<evidence type="ECO:0000256" key="1">
    <source>
        <dbReference type="ARBA" id="ARBA00022490"/>
    </source>
</evidence>
<evidence type="ECO:0000256" key="4">
    <source>
        <dbReference type="HAMAP-Rule" id="MF_01132"/>
    </source>
</evidence>
<dbReference type="Proteomes" id="UP000737402">
    <property type="component" value="Unassembled WGS sequence"/>
</dbReference>
<accession>A0ABS2NYD7</accession>
<gene>
    <name evidence="4" type="primary">spx</name>
    <name evidence="5" type="ORF">JOC95_001508</name>
</gene>
<dbReference type="InterPro" id="IPR036249">
    <property type="entry name" value="Thioredoxin-like_sf"/>
</dbReference>
<dbReference type="NCBIfam" id="TIGR01617">
    <property type="entry name" value="arsC_related"/>
    <property type="match status" value="1"/>
</dbReference>
<proteinExistence type="inferred from homology"/>
<keyword evidence="4" id="KW-1015">Disulfide bond</keyword>
<comment type="subcellular location">
    <subcellularLocation>
        <location evidence="4">Cytoplasm</location>
    </subcellularLocation>
</comment>
<evidence type="ECO:0000313" key="6">
    <source>
        <dbReference type="Proteomes" id="UP000737402"/>
    </source>
</evidence>
<protein>
    <recommendedName>
        <fullName evidence="4">Global transcriptional regulator Spx</fullName>
    </recommendedName>
</protein>
<evidence type="ECO:0000313" key="5">
    <source>
        <dbReference type="EMBL" id="MBM7619656.1"/>
    </source>
</evidence>
<organism evidence="5 6">
    <name type="scientific">Sutcliffiella tianshenii</name>
    <dbReference type="NCBI Taxonomy" id="1463404"/>
    <lineage>
        <taxon>Bacteria</taxon>
        <taxon>Bacillati</taxon>
        <taxon>Bacillota</taxon>
        <taxon>Bacilli</taxon>
        <taxon>Bacillales</taxon>
        <taxon>Bacillaceae</taxon>
        <taxon>Sutcliffiella</taxon>
    </lineage>
</organism>
<sequence>MVILYTTPSCTSCRKAKAWLEEHHIDYVERNILSDPLTIDEIKSILRMTEDGTDEIISTKSKTFQKLNVNIEALPLKELYELIKNNPQMLRRPIIQDEKRLQVGYNEEEIRSFLPRKLRTFVSIKPDGTLKNVVNN</sequence>
<dbReference type="InterPro" id="IPR006504">
    <property type="entry name" value="Tscrpt_reg_Spx/MgsR"/>
</dbReference>
<comment type="caution">
    <text evidence="5">The sequence shown here is derived from an EMBL/GenBank/DDBJ whole genome shotgun (WGS) entry which is preliminary data.</text>
</comment>
<comment type="subunit">
    <text evidence="4">Interacts with the C-terminal domain of the alpha subunit of the RNAP.</text>
</comment>
<dbReference type="PANTHER" id="PTHR30041:SF7">
    <property type="entry name" value="GLOBAL TRANSCRIPTIONAL REGULATOR SPX"/>
    <property type="match status" value="1"/>
</dbReference>
<reference evidence="5 6" key="1">
    <citation type="submission" date="2021-01" db="EMBL/GenBank/DDBJ databases">
        <title>Genomic Encyclopedia of Type Strains, Phase IV (KMG-IV): sequencing the most valuable type-strain genomes for metagenomic binning, comparative biology and taxonomic classification.</title>
        <authorList>
            <person name="Goeker M."/>
        </authorList>
    </citation>
    <scope>NUCLEOTIDE SEQUENCE [LARGE SCALE GENOMIC DNA]</scope>
    <source>
        <strain evidence="5 6">DSM 25879</strain>
    </source>
</reference>
<dbReference type="NCBIfam" id="NF009210">
    <property type="entry name" value="PRK12559.1"/>
    <property type="match status" value="1"/>
</dbReference>
<comment type="function">
    <text evidence="4">Global transcriptional regulator that plays a key role in stress response and exerts either positive or negative regulation of genes. Acts by interacting with the C-terminal domain of the alpha subunit of the RNA polymerase (RNAP). This interaction can enhance binding of RNAP to the promoter region of target genes and stimulate their transcription, or block interaction of RNAP with activator.</text>
</comment>
<keyword evidence="3 4" id="KW-0804">Transcription</keyword>
<keyword evidence="2 4" id="KW-0805">Transcription regulation</keyword>
<comment type="similarity">
    <text evidence="4">Belongs to the ArsC family. Spx subfamily.</text>
</comment>
<dbReference type="EMBL" id="JAFBED010000003">
    <property type="protein sequence ID" value="MBM7619656.1"/>
    <property type="molecule type" value="Genomic_DNA"/>
</dbReference>
<dbReference type="InterPro" id="IPR006660">
    <property type="entry name" value="Arsenate_reductase-like"/>
</dbReference>
<dbReference type="InterPro" id="IPR023731">
    <property type="entry name" value="Spx"/>
</dbReference>
<evidence type="ECO:0000256" key="3">
    <source>
        <dbReference type="ARBA" id="ARBA00023163"/>
    </source>
</evidence>
<dbReference type="Pfam" id="PF03960">
    <property type="entry name" value="ArsC"/>
    <property type="match status" value="1"/>
</dbReference>
<dbReference type="HAMAP" id="MF_01132">
    <property type="entry name" value="Spx"/>
    <property type="match status" value="1"/>
</dbReference>
<dbReference type="RefSeq" id="WP_204414829.1">
    <property type="nucleotide sequence ID" value="NZ_JAFBED010000003.1"/>
</dbReference>
<dbReference type="NCBIfam" id="NF002459">
    <property type="entry name" value="PRK01655.1"/>
    <property type="match status" value="1"/>
</dbReference>
<dbReference type="PROSITE" id="PS51354">
    <property type="entry name" value="GLUTAREDOXIN_2"/>
    <property type="match status" value="1"/>
</dbReference>
<dbReference type="PANTHER" id="PTHR30041">
    <property type="entry name" value="ARSENATE REDUCTASE"/>
    <property type="match status" value="1"/>
</dbReference>
<keyword evidence="1 4" id="KW-0963">Cytoplasm</keyword>
<keyword evidence="4" id="KW-0676">Redox-active center</keyword>
<dbReference type="Gene3D" id="3.40.30.10">
    <property type="entry name" value="Glutaredoxin"/>
    <property type="match status" value="1"/>
</dbReference>
<feature type="disulfide bond" description="Redox-active" evidence="4">
    <location>
        <begin position="10"/>
        <end position="13"/>
    </location>
</feature>
<name>A0ABS2NYD7_9BACI</name>
<dbReference type="CDD" id="cd03032">
    <property type="entry name" value="ArsC_Spx"/>
    <property type="match status" value="1"/>
</dbReference>
<keyword evidence="6" id="KW-1185">Reference proteome</keyword>